<dbReference type="EMBL" id="AP017624">
    <property type="protein sequence ID" value="BAV42771.1"/>
    <property type="molecule type" value="Genomic_DNA"/>
</dbReference>
<evidence type="ECO:0000256" key="5">
    <source>
        <dbReference type="PIRSR" id="PIRSR015582-2"/>
    </source>
</evidence>
<name>A0A1B4Y6T0_MYCUL</name>
<evidence type="ECO:0000256" key="3">
    <source>
        <dbReference type="ARBA" id="ARBA00022842"/>
    </source>
</evidence>
<dbReference type="PANTHER" id="PTHR32308">
    <property type="entry name" value="LYASE BETA SUBUNIT, PUTATIVE (AFU_ORTHOLOGUE AFUA_4G13030)-RELATED"/>
    <property type="match status" value="1"/>
</dbReference>
<feature type="domain" description="HpcH/HpaI aldolase/citrate lyase" evidence="6">
    <location>
        <begin position="6"/>
        <end position="217"/>
    </location>
</feature>
<feature type="binding site" evidence="4">
    <location>
        <position position="125"/>
    </location>
    <ligand>
        <name>substrate</name>
    </ligand>
</feature>
<protein>
    <submittedName>
        <fullName evidence="7">Citrate (Pro-3S)-lyase subunit beta</fullName>
    </submittedName>
</protein>
<dbReference type="GO" id="GO:0016829">
    <property type="term" value="F:lyase activity"/>
    <property type="evidence" value="ECO:0007669"/>
    <property type="project" value="UniProtKB-KW"/>
</dbReference>
<evidence type="ECO:0000256" key="4">
    <source>
        <dbReference type="PIRSR" id="PIRSR015582-1"/>
    </source>
</evidence>
<dbReference type="RefSeq" id="WP_096371526.1">
    <property type="nucleotide sequence ID" value="NZ_AP017624.1"/>
</dbReference>
<evidence type="ECO:0000259" key="6">
    <source>
        <dbReference type="Pfam" id="PF03328"/>
    </source>
</evidence>
<dbReference type="InterPro" id="IPR015813">
    <property type="entry name" value="Pyrv/PenolPyrv_kinase-like_dom"/>
</dbReference>
<dbReference type="GO" id="GO:0006107">
    <property type="term" value="P:oxaloacetate metabolic process"/>
    <property type="evidence" value="ECO:0007669"/>
    <property type="project" value="TreeGrafter"/>
</dbReference>
<proteinExistence type="predicted"/>
<dbReference type="Proteomes" id="UP000218067">
    <property type="component" value="Chromosome"/>
</dbReference>
<dbReference type="InterPro" id="IPR011206">
    <property type="entry name" value="Citrate_lyase_beta/mcl1/mcl2"/>
</dbReference>
<keyword evidence="3 5" id="KW-0460">Magnesium</keyword>
<dbReference type="Gene3D" id="3.20.20.60">
    <property type="entry name" value="Phosphoenolpyruvate-binding domains"/>
    <property type="match status" value="1"/>
</dbReference>
<evidence type="ECO:0000313" key="7">
    <source>
        <dbReference type="EMBL" id="BAV42771.1"/>
    </source>
</evidence>
<dbReference type="PIRSF" id="PIRSF015582">
    <property type="entry name" value="Cit_lyase_B"/>
    <property type="match status" value="1"/>
</dbReference>
<comment type="cofactor">
    <cofactor evidence="1">
        <name>Mg(2+)</name>
        <dbReference type="ChEBI" id="CHEBI:18420"/>
    </cofactor>
</comment>
<dbReference type="AlphaFoldDB" id="A0A1B4Y6T0"/>
<dbReference type="PANTHER" id="PTHR32308:SF0">
    <property type="entry name" value="HPCH_HPAI ALDOLASE_CITRATE LYASE DOMAIN-CONTAINING PROTEIN"/>
    <property type="match status" value="1"/>
</dbReference>
<sequence length="282" mass="29885">MKPIPRSLLFTPATKTQHYLTAAAVHAEALILDLEDSVAPRDKAQARRDALNFLCTTTPAKTMAAIRVNAPDTLDGWRDLTALLDSAADPDFLMLPKVQSAAEIGLVKRLLRQSQKTTRLIATAETAVVAANPDCALDPRLVDAVIFGSAEMAADLGAEPSAAVVRHARSTILSHAAAAKIPVIDAPFFDIDDIPGLRQAVREAVAEGFAGKAAIHPDHVALINSGFLPGQSEINWAREVFKSAQAGAGSVGGRMVDEAMARRARGILARAQGVNEEEPCMS</sequence>
<feature type="binding site" evidence="5">
    <location>
        <position position="125"/>
    </location>
    <ligand>
        <name>Mg(2+)</name>
        <dbReference type="ChEBI" id="CHEBI:18420"/>
    </ligand>
</feature>
<evidence type="ECO:0000256" key="2">
    <source>
        <dbReference type="ARBA" id="ARBA00022723"/>
    </source>
</evidence>
<evidence type="ECO:0000256" key="1">
    <source>
        <dbReference type="ARBA" id="ARBA00001946"/>
    </source>
</evidence>
<dbReference type="InterPro" id="IPR005000">
    <property type="entry name" value="Aldolase/citrate-lyase_domain"/>
</dbReference>
<evidence type="ECO:0000313" key="8">
    <source>
        <dbReference type="Proteomes" id="UP000218067"/>
    </source>
</evidence>
<dbReference type="GeneID" id="93438370"/>
<organism evidence="7 8">
    <name type="scientific">Mycobacterium ulcerans subsp. shinshuense</name>
    <dbReference type="NCBI Taxonomy" id="1124626"/>
    <lineage>
        <taxon>Bacteria</taxon>
        <taxon>Bacillati</taxon>
        <taxon>Actinomycetota</taxon>
        <taxon>Actinomycetes</taxon>
        <taxon>Mycobacteriales</taxon>
        <taxon>Mycobacteriaceae</taxon>
        <taxon>Mycobacterium</taxon>
        <taxon>Mycobacterium ulcerans group</taxon>
    </lineage>
</organism>
<dbReference type="InterPro" id="IPR040442">
    <property type="entry name" value="Pyrv_kinase-like_dom_sf"/>
</dbReference>
<keyword evidence="7" id="KW-0456">Lyase</keyword>
<keyword evidence="2 5" id="KW-0479">Metal-binding</keyword>
<gene>
    <name evidence="7" type="primary">citE_1</name>
    <name evidence="7" type="ORF">SHTP_3794</name>
</gene>
<feature type="binding site" evidence="4">
    <location>
        <position position="67"/>
    </location>
    <ligand>
        <name>substrate</name>
    </ligand>
</feature>
<dbReference type="Pfam" id="PF03328">
    <property type="entry name" value="HpcH_HpaI"/>
    <property type="match status" value="1"/>
</dbReference>
<dbReference type="SUPFAM" id="SSF51621">
    <property type="entry name" value="Phosphoenolpyruvate/pyruvate domain"/>
    <property type="match status" value="1"/>
</dbReference>
<reference evidence="7 8" key="1">
    <citation type="submission" date="2016-08" db="EMBL/GenBank/DDBJ databases">
        <title>Complete genome sequence of Mycobacterium shinshuense, a subspecies of M. ulcerans.</title>
        <authorList>
            <person name="Yoshida M."/>
            <person name="Ogura Y."/>
            <person name="Hayashi T."/>
            <person name="Hoshino Y."/>
        </authorList>
    </citation>
    <scope>NUCLEOTIDE SEQUENCE [LARGE SCALE GENOMIC DNA]</scope>
    <source>
        <strain evidence="8">ATCC 33728</strain>
    </source>
</reference>
<accession>A0A1B4Y6T0</accession>
<dbReference type="GO" id="GO:0000287">
    <property type="term" value="F:magnesium ion binding"/>
    <property type="evidence" value="ECO:0007669"/>
    <property type="project" value="TreeGrafter"/>
</dbReference>